<feature type="region of interest" description="Disordered" evidence="1">
    <location>
        <begin position="509"/>
        <end position="529"/>
    </location>
</feature>
<feature type="region of interest" description="Disordered" evidence="1">
    <location>
        <begin position="171"/>
        <end position="192"/>
    </location>
</feature>
<feature type="compositionally biased region" description="Polar residues" evidence="1">
    <location>
        <begin position="268"/>
        <end position="278"/>
    </location>
</feature>
<feature type="region of interest" description="Disordered" evidence="1">
    <location>
        <begin position="88"/>
        <end position="135"/>
    </location>
</feature>
<protein>
    <submittedName>
        <fullName evidence="2">Uncharacterized protein</fullName>
    </submittedName>
</protein>
<reference evidence="2" key="1">
    <citation type="submission" date="2021-10" db="EMBL/GenBank/DDBJ databases">
        <title>Melipona bicolor Genome sequencing and assembly.</title>
        <authorList>
            <person name="Araujo N.S."/>
            <person name="Arias M.C."/>
        </authorList>
    </citation>
    <scope>NUCLEOTIDE SEQUENCE</scope>
    <source>
        <strain evidence="2">USP_2M_L1-L4_2017</strain>
        <tissue evidence="2">Whole body</tissue>
    </source>
</reference>
<gene>
    <name evidence="2" type="ORF">K0M31_008165</name>
</gene>
<sequence length="991" mass="111113">MALEKGRPVVGTVTSTFLSSGQARCVIFNLLLVETILHLRLLHDLFSTSTWNKLGQTDAWASPTSSCLDDWYSLSKLSDRIYDQEVLSQKHEETRNVEEESTSQYERIFDASETDKPEKEKEENEEEEKKEEETLIESLGRNEQNQQVAESQQQFSKQLVQPYVLPLKAKSASGNASSESADTPRSTRISQVTTNETVTVEYIPSQEIILQDYSSYNSQESSANDLRQTVSKENLADVENVGEFGQRVRSSPQLKSRNNDTHRRLRNKQSLDTQSSSTEDQRKQYRKNFRPYVRKLNASSSDTFPNDRFPFSPAKNAALQRSMKQKETDKEGIIDVKDASSSTSVPLGKFSGPIVVPDLPRQKKYSYATTVDYINENNEVSRPAVVESVTSKVSENLGYLAAPPVVLNPLQVGVALMNAGQDLVNGQVTLTKLYPQEEPESQEATEIDSPSLIQSDAPGNSSSQSDQVGPVKSVEIQKSVEIFHTAPIQEIHYPVEFVPNVQQLPLVKQRGQEDQRKPGRGQLKEQRQNQVNVYRSNEILDESVSLNSQERSRYEYNANENDVVYSATSGQVDQAKPPTAVFGAKEQVDGSSQYDQVTIKHSKLQGVSEINVKQGSYEATAAVAQPPRGVESVPGLASPENLQITQQAPQQILLTKVTGELPAELRLLMYHHPAEKNVHAPQTVDVVEKKVPYAVEKVIEKQITIPQPFPVHIPIDRVVEKQIRIPYPVHVEKVIEKKVPLAVQRFIIPLPIHFRLPQPVPIAMKKVVEKPVPIPVPMVEKIVEKPVHLTRPYSIEIEKNRPYTLESTKLVKSVPIYNVQPDVVSYQQPVRQNFQTPVESTYASDGEQGYYNSTSQFYGPGYLNLNRPHARQPTLVHALPKKFATSYSVQYPHSVIYSVGNGNLLAYGRVSEKDKLKDEYVGPVPRKTSIGIQSKSLYSSPDAVQATLRRTRQEAAVGNTGSFRQSKMEYGFKPPMVPSVQYDEQTATKVE</sequence>
<feature type="compositionally biased region" description="Polar residues" evidence="1">
    <location>
        <begin position="172"/>
        <end position="192"/>
    </location>
</feature>
<name>A0AA40KK99_9HYME</name>
<feature type="compositionally biased region" description="Polar residues" evidence="1">
    <location>
        <begin position="451"/>
        <end position="467"/>
    </location>
</feature>
<comment type="caution">
    <text evidence="2">The sequence shown here is derived from an EMBL/GenBank/DDBJ whole genome shotgun (WGS) entry which is preliminary data.</text>
</comment>
<feature type="compositionally biased region" description="Acidic residues" evidence="1">
    <location>
        <begin position="437"/>
        <end position="446"/>
    </location>
</feature>
<feature type="region of interest" description="Disordered" evidence="1">
    <location>
        <begin position="437"/>
        <end position="471"/>
    </location>
</feature>
<dbReference type="Proteomes" id="UP001177670">
    <property type="component" value="Unassembled WGS sequence"/>
</dbReference>
<evidence type="ECO:0000313" key="2">
    <source>
        <dbReference type="EMBL" id="KAK1123457.1"/>
    </source>
</evidence>
<keyword evidence="3" id="KW-1185">Reference proteome</keyword>
<dbReference type="EMBL" id="JAHYIQ010000020">
    <property type="protein sequence ID" value="KAK1123457.1"/>
    <property type="molecule type" value="Genomic_DNA"/>
</dbReference>
<dbReference type="AlphaFoldDB" id="A0AA40KK99"/>
<organism evidence="2 3">
    <name type="scientific">Melipona bicolor</name>
    <dbReference type="NCBI Taxonomy" id="60889"/>
    <lineage>
        <taxon>Eukaryota</taxon>
        <taxon>Metazoa</taxon>
        <taxon>Ecdysozoa</taxon>
        <taxon>Arthropoda</taxon>
        <taxon>Hexapoda</taxon>
        <taxon>Insecta</taxon>
        <taxon>Pterygota</taxon>
        <taxon>Neoptera</taxon>
        <taxon>Endopterygota</taxon>
        <taxon>Hymenoptera</taxon>
        <taxon>Apocrita</taxon>
        <taxon>Aculeata</taxon>
        <taxon>Apoidea</taxon>
        <taxon>Anthophila</taxon>
        <taxon>Apidae</taxon>
        <taxon>Melipona</taxon>
    </lineage>
</organism>
<proteinExistence type="predicted"/>
<evidence type="ECO:0000313" key="3">
    <source>
        <dbReference type="Proteomes" id="UP001177670"/>
    </source>
</evidence>
<feature type="region of interest" description="Disordered" evidence="1">
    <location>
        <begin position="237"/>
        <end position="292"/>
    </location>
</feature>
<feature type="compositionally biased region" description="Basic and acidic residues" evidence="1">
    <location>
        <begin position="510"/>
        <end position="527"/>
    </location>
</feature>
<feature type="compositionally biased region" description="Basic and acidic residues" evidence="1">
    <location>
        <begin position="88"/>
        <end position="98"/>
    </location>
</feature>
<accession>A0AA40KK99</accession>
<feature type="compositionally biased region" description="Basic and acidic residues" evidence="1">
    <location>
        <begin position="107"/>
        <end position="122"/>
    </location>
</feature>
<evidence type="ECO:0000256" key="1">
    <source>
        <dbReference type="SAM" id="MobiDB-lite"/>
    </source>
</evidence>